<dbReference type="Gene3D" id="3.40.50.720">
    <property type="entry name" value="NAD(P)-binding Rossmann-like Domain"/>
    <property type="match status" value="1"/>
</dbReference>
<keyword evidence="3" id="KW-1185">Reference proteome</keyword>
<dbReference type="Pfam" id="PF00106">
    <property type="entry name" value="adh_short"/>
    <property type="match status" value="1"/>
</dbReference>
<accession>A0A9P4I4S5</accession>
<dbReference type="Proteomes" id="UP000799772">
    <property type="component" value="Unassembled WGS sequence"/>
</dbReference>
<dbReference type="InterPro" id="IPR052228">
    <property type="entry name" value="Sec_Metab_Biosynth_Oxidored"/>
</dbReference>
<sequence length="330" mass="36457">MVSLSEVRASNARIAKDTAPHTAIFTGATDGIGKATLTRLVSAKLPIKIYVIGRNGDKHKRLLDELRKSNDKADIFWLEGQISLLAEVQRLCDEIKARETSIDLLFMSAGFIRSGGREETIEGNEIGRSLCYYGRILFITQLLPLLNASSNNPRILSILAAGNESSSIPLDDLDLKKPENFGLVSSSKSAATHTTLSMLKLAQENPRVIFIHHYPGGVKTDLFKKVWGEKWWWWLFAPLLAMAGTSPEDAGEKAVYLLTSSKYGGKGVPLSASERPGLTMAKTKEVGSLFNINEKVQELYQEKVMADLNRMDAGAIVWRKTLETLKPYSS</sequence>
<dbReference type="PANTHER" id="PTHR47534">
    <property type="entry name" value="YALI0E05731P"/>
    <property type="match status" value="1"/>
</dbReference>
<protein>
    <submittedName>
        <fullName evidence="2">NAD(P)-binding protein</fullName>
    </submittedName>
</protein>
<organism evidence="2 3">
    <name type="scientific">Rhizodiscina lignyota</name>
    <dbReference type="NCBI Taxonomy" id="1504668"/>
    <lineage>
        <taxon>Eukaryota</taxon>
        <taxon>Fungi</taxon>
        <taxon>Dikarya</taxon>
        <taxon>Ascomycota</taxon>
        <taxon>Pezizomycotina</taxon>
        <taxon>Dothideomycetes</taxon>
        <taxon>Pleosporomycetidae</taxon>
        <taxon>Aulographales</taxon>
        <taxon>Rhizodiscinaceae</taxon>
        <taxon>Rhizodiscina</taxon>
    </lineage>
</organism>
<proteinExistence type="predicted"/>
<evidence type="ECO:0000313" key="2">
    <source>
        <dbReference type="EMBL" id="KAF2092449.1"/>
    </source>
</evidence>
<dbReference type="SUPFAM" id="SSF51735">
    <property type="entry name" value="NAD(P)-binding Rossmann-fold domains"/>
    <property type="match status" value="1"/>
</dbReference>
<evidence type="ECO:0000313" key="3">
    <source>
        <dbReference type="Proteomes" id="UP000799772"/>
    </source>
</evidence>
<dbReference type="GO" id="GO:0016491">
    <property type="term" value="F:oxidoreductase activity"/>
    <property type="evidence" value="ECO:0007669"/>
    <property type="project" value="UniProtKB-KW"/>
</dbReference>
<dbReference type="AlphaFoldDB" id="A0A9P4I4S5"/>
<dbReference type="InterPro" id="IPR036291">
    <property type="entry name" value="NAD(P)-bd_dom_sf"/>
</dbReference>
<reference evidence="2" key="1">
    <citation type="journal article" date="2020" name="Stud. Mycol.">
        <title>101 Dothideomycetes genomes: a test case for predicting lifestyles and emergence of pathogens.</title>
        <authorList>
            <person name="Haridas S."/>
            <person name="Albert R."/>
            <person name="Binder M."/>
            <person name="Bloem J."/>
            <person name="Labutti K."/>
            <person name="Salamov A."/>
            <person name="Andreopoulos B."/>
            <person name="Baker S."/>
            <person name="Barry K."/>
            <person name="Bills G."/>
            <person name="Bluhm B."/>
            <person name="Cannon C."/>
            <person name="Castanera R."/>
            <person name="Culley D."/>
            <person name="Daum C."/>
            <person name="Ezra D."/>
            <person name="Gonzalez J."/>
            <person name="Henrissat B."/>
            <person name="Kuo A."/>
            <person name="Liang C."/>
            <person name="Lipzen A."/>
            <person name="Lutzoni F."/>
            <person name="Magnuson J."/>
            <person name="Mondo S."/>
            <person name="Nolan M."/>
            <person name="Ohm R."/>
            <person name="Pangilinan J."/>
            <person name="Park H.-J."/>
            <person name="Ramirez L."/>
            <person name="Alfaro M."/>
            <person name="Sun H."/>
            <person name="Tritt A."/>
            <person name="Yoshinaga Y."/>
            <person name="Zwiers L.-H."/>
            <person name="Turgeon B."/>
            <person name="Goodwin S."/>
            <person name="Spatafora J."/>
            <person name="Crous P."/>
            <person name="Grigoriev I."/>
        </authorList>
    </citation>
    <scope>NUCLEOTIDE SEQUENCE</scope>
    <source>
        <strain evidence="2">CBS 133067</strain>
    </source>
</reference>
<dbReference type="PANTHER" id="PTHR47534:SF3">
    <property type="entry name" value="ALCOHOL DEHYDROGENASE-LIKE C-TERMINAL DOMAIN-CONTAINING PROTEIN"/>
    <property type="match status" value="1"/>
</dbReference>
<name>A0A9P4I4S5_9PEZI</name>
<gene>
    <name evidence="2" type="ORF">NA57DRAFT_50293</name>
</gene>
<keyword evidence="1" id="KW-0560">Oxidoreductase</keyword>
<dbReference type="EMBL" id="ML978146">
    <property type="protein sequence ID" value="KAF2092449.1"/>
    <property type="molecule type" value="Genomic_DNA"/>
</dbReference>
<dbReference type="OrthoDB" id="2898509at2759"/>
<comment type="caution">
    <text evidence="2">The sequence shown here is derived from an EMBL/GenBank/DDBJ whole genome shotgun (WGS) entry which is preliminary data.</text>
</comment>
<dbReference type="InterPro" id="IPR002347">
    <property type="entry name" value="SDR_fam"/>
</dbReference>
<evidence type="ECO:0000256" key="1">
    <source>
        <dbReference type="ARBA" id="ARBA00023002"/>
    </source>
</evidence>